<keyword evidence="11" id="KW-1185">Reference proteome</keyword>
<keyword evidence="6" id="KW-1133">Transmembrane helix</keyword>
<keyword evidence="3 9" id="KW-0813">Transport</keyword>
<keyword evidence="4 8" id="KW-0812">Transmembrane</keyword>
<proteinExistence type="inferred from homology"/>
<comment type="similarity">
    <text evidence="2 9">Belongs to the mitochondrial carrier (TC 2.A.29) family.</text>
</comment>
<evidence type="ECO:0000256" key="4">
    <source>
        <dbReference type="ARBA" id="ARBA00022692"/>
    </source>
</evidence>
<evidence type="ECO:0000256" key="2">
    <source>
        <dbReference type="ARBA" id="ARBA00006375"/>
    </source>
</evidence>
<keyword evidence="5" id="KW-0677">Repeat</keyword>
<dbReference type="PROSITE" id="PS50920">
    <property type="entry name" value="SOLCAR"/>
    <property type="match status" value="1"/>
</dbReference>
<dbReference type="InterPro" id="IPR023395">
    <property type="entry name" value="MCP_dom_sf"/>
</dbReference>
<dbReference type="EMBL" id="JBJKFK010004882">
    <property type="protein sequence ID" value="KAL3308671.1"/>
    <property type="molecule type" value="Genomic_DNA"/>
</dbReference>
<accession>A0ABD2PME0</accession>
<dbReference type="PANTHER" id="PTHR45683">
    <property type="entry name" value="MITOCHONDRIAL NICOTINAMIDE ADENINE DINUCLEOTIDE TRANSPORTER 1-RELATED-RELATED"/>
    <property type="match status" value="1"/>
</dbReference>
<feature type="non-terminal residue" evidence="10">
    <location>
        <position position="1"/>
    </location>
</feature>
<evidence type="ECO:0000256" key="9">
    <source>
        <dbReference type="RuleBase" id="RU000488"/>
    </source>
</evidence>
<comment type="caution">
    <text evidence="10">The sequence shown here is derived from an EMBL/GenBank/DDBJ whole genome shotgun (WGS) entry which is preliminary data.</text>
</comment>
<protein>
    <recommendedName>
        <fullName evidence="12">Mitochondrial folate transporter/carrier</fullName>
    </recommendedName>
</protein>
<evidence type="ECO:0000256" key="3">
    <source>
        <dbReference type="ARBA" id="ARBA00022448"/>
    </source>
</evidence>
<gene>
    <name evidence="10" type="ORF">Ciccas_012793</name>
</gene>
<feature type="repeat" description="Solcar" evidence="8">
    <location>
        <begin position="7"/>
        <end position="99"/>
    </location>
</feature>
<evidence type="ECO:0000313" key="10">
    <source>
        <dbReference type="EMBL" id="KAL3308671.1"/>
    </source>
</evidence>
<dbReference type="Gene3D" id="1.50.40.10">
    <property type="entry name" value="Mitochondrial carrier domain"/>
    <property type="match status" value="1"/>
</dbReference>
<keyword evidence="7 8" id="KW-0472">Membrane</keyword>
<evidence type="ECO:0000256" key="8">
    <source>
        <dbReference type="PROSITE-ProRule" id="PRU00282"/>
    </source>
</evidence>
<dbReference type="Proteomes" id="UP001626550">
    <property type="component" value="Unassembled WGS sequence"/>
</dbReference>
<dbReference type="InterPro" id="IPR044712">
    <property type="entry name" value="SLC25A32-like"/>
</dbReference>
<dbReference type="AlphaFoldDB" id="A0ABD2PME0"/>
<sequence>DNVVERLASIQKLIAGVAGGAISTLMLHPLDVAKVRLQVNEGTGKVKVRPKSNRMLGTLSEIYKAKGFRGLYQGLTPNLVGASTAWGFYFFFYEALKLSAQKNDTKMQLSNSGNFTNAIMAGVLTLGITNPIWELYAYERLPGFYKGIVPNLIRSAPASGITFVVYEAVNSIFRRIDQ</sequence>
<dbReference type="Pfam" id="PF00153">
    <property type="entry name" value="Mito_carr"/>
    <property type="match status" value="2"/>
</dbReference>
<comment type="subcellular location">
    <subcellularLocation>
        <location evidence="1">Membrane</location>
        <topology evidence="1">Multi-pass membrane protein</topology>
    </subcellularLocation>
</comment>
<organism evidence="10 11">
    <name type="scientific">Cichlidogyrus casuarinus</name>
    <dbReference type="NCBI Taxonomy" id="1844966"/>
    <lineage>
        <taxon>Eukaryota</taxon>
        <taxon>Metazoa</taxon>
        <taxon>Spiralia</taxon>
        <taxon>Lophotrochozoa</taxon>
        <taxon>Platyhelminthes</taxon>
        <taxon>Monogenea</taxon>
        <taxon>Monopisthocotylea</taxon>
        <taxon>Dactylogyridea</taxon>
        <taxon>Ancyrocephalidae</taxon>
        <taxon>Cichlidogyrus</taxon>
    </lineage>
</organism>
<evidence type="ECO:0000256" key="5">
    <source>
        <dbReference type="ARBA" id="ARBA00022737"/>
    </source>
</evidence>
<dbReference type="GO" id="GO:0016020">
    <property type="term" value="C:membrane"/>
    <property type="evidence" value="ECO:0007669"/>
    <property type="project" value="UniProtKB-SubCell"/>
</dbReference>
<evidence type="ECO:0000256" key="7">
    <source>
        <dbReference type="ARBA" id="ARBA00023136"/>
    </source>
</evidence>
<evidence type="ECO:0000256" key="1">
    <source>
        <dbReference type="ARBA" id="ARBA00004141"/>
    </source>
</evidence>
<name>A0ABD2PME0_9PLAT</name>
<dbReference type="InterPro" id="IPR018108">
    <property type="entry name" value="MCP_transmembrane"/>
</dbReference>
<reference evidence="10 11" key="1">
    <citation type="submission" date="2024-11" db="EMBL/GenBank/DDBJ databases">
        <title>Adaptive evolution of stress response genes in parasites aligns with host niche diversity.</title>
        <authorList>
            <person name="Hahn C."/>
            <person name="Resl P."/>
        </authorList>
    </citation>
    <scope>NUCLEOTIDE SEQUENCE [LARGE SCALE GENOMIC DNA]</scope>
    <source>
        <strain evidence="10">EGGRZ-B1_66</strain>
        <tissue evidence="10">Body</tissue>
    </source>
</reference>
<evidence type="ECO:0000313" key="11">
    <source>
        <dbReference type="Proteomes" id="UP001626550"/>
    </source>
</evidence>
<evidence type="ECO:0000256" key="6">
    <source>
        <dbReference type="ARBA" id="ARBA00022989"/>
    </source>
</evidence>
<dbReference type="SUPFAM" id="SSF103506">
    <property type="entry name" value="Mitochondrial carrier"/>
    <property type="match status" value="1"/>
</dbReference>
<evidence type="ECO:0008006" key="12">
    <source>
        <dbReference type="Google" id="ProtNLM"/>
    </source>
</evidence>